<keyword evidence="7" id="KW-1185">Reference proteome</keyword>
<evidence type="ECO:0000256" key="4">
    <source>
        <dbReference type="SAM" id="SignalP"/>
    </source>
</evidence>
<sequence>MMNFSSTVRSWAARIFALLSLIWVAACDVPVSSTGGNTGARIDPSQPVQVALLVPGGSAKESDNILAQNLENAARLAMADLSGVTVDLRVYNTAGSPAQAAAVATQAVNDGAKVILGPLYAEAANAAGVAVAGRNVNVLAFSNNASIAGNNVFILGATFQNTANRLVSYAARQGRRNVAVVYGEDLQGAVGRDATANAARNAGVALSTVQSYGMSQQAIISAAGPIANAIKSSGADAVVLTGGINADLPIIATGLSEQGVDSSSFVGLTRWDAAGQAISLPGLQNGIFAVPDTNMMNLFESRYTQAYGSAPHPLAGLAFDGIAAIGALAAGGDASALTRNSLTKTQGFEGTQGVFRLLPNGTNERALAIAQIQNNQVVILEPAPRSFAGFGF</sequence>
<organism evidence="6 7">
    <name type="scientific">Marivivens donghaensis</name>
    <dbReference type="NCBI Taxonomy" id="1699413"/>
    <lineage>
        <taxon>Bacteria</taxon>
        <taxon>Pseudomonadati</taxon>
        <taxon>Pseudomonadota</taxon>
        <taxon>Alphaproteobacteria</taxon>
        <taxon>Rhodobacterales</taxon>
        <taxon>Paracoccaceae</taxon>
        <taxon>Marivivens group</taxon>
        <taxon>Marivivens</taxon>
    </lineage>
</organism>
<dbReference type="Pfam" id="PF13458">
    <property type="entry name" value="Peripla_BP_6"/>
    <property type="match status" value="1"/>
</dbReference>
<evidence type="ECO:0000313" key="6">
    <source>
        <dbReference type="EMBL" id="NIY71188.1"/>
    </source>
</evidence>
<reference evidence="6 7" key="1">
    <citation type="submission" date="2020-03" db="EMBL/GenBank/DDBJ databases">
        <title>Bacterial isolates of synthetic phycosphere.</title>
        <authorList>
            <person name="Fu H."/>
            <person name="Moran M.A."/>
        </authorList>
    </citation>
    <scope>NUCLEOTIDE SEQUENCE [LARGE SCALE GENOMIC DNA]</scope>
    <source>
        <strain evidence="6 7">HF1</strain>
    </source>
</reference>
<accession>A0ABX0VX40</accession>
<dbReference type="RefSeq" id="WP_167636068.1">
    <property type="nucleotide sequence ID" value="NZ_JAATOP010000001.1"/>
</dbReference>
<dbReference type="InterPro" id="IPR028082">
    <property type="entry name" value="Peripla_BP_I"/>
</dbReference>
<gene>
    <name evidence="6" type="ORF">HCZ30_01930</name>
</gene>
<name>A0ABX0VX40_9RHOB</name>
<feature type="domain" description="Leucine-binding protein" evidence="5">
    <location>
        <begin position="48"/>
        <end position="374"/>
    </location>
</feature>
<evidence type="ECO:0000313" key="7">
    <source>
        <dbReference type="Proteomes" id="UP000709466"/>
    </source>
</evidence>
<comment type="similarity">
    <text evidence="1">Belongs to the leucine-binding protein family.</text>
</comment>
<protein>
    <submittedName>
        <fullName evidence="6">Penicillin-binding protein activator</fullName>
    </submittedName>
</protein>
<dbReference type="Proteomes" id="UP000709466">
    <property type="component" value="Unassembled WGS sequence"/>
</dbReference>
<feature type="chain" id="PRO_5046954203" evidence="4">
    <location>
        <begin position="26"/>
        <end position="392"/>
    </location>
</feature>
<evidence type="ECO:0000256" key="3">
    <source>
        <dbReference type="ARBA" id="ARBA00022970"/>
    </source>
</evidence>
<keyword evidence="3" id="KW-0029">Amino-acid transport</keyword>
<dbReference type="InterPro" id="IPR028081">
    <property type="entry name" value="Leu-bd"/>
</dbReference>
<evidence type="ECO:0000256" key="2">
    <source>
        <dbReference type="ARBA" id="ARBA00022729"/>
    </source>
</evidence>
<comment type="caution">
    <text evidence="6">The sequence shown here is derived from an EMBL/GenBank/DDBJ whole genome shotgun (WGS) entry which is preliminary data.</text>
</comment>
<proteinExistence type="inferred from homology"/>
<evidence type="ECO:0000259" key="5">
    <source>
        <dbReference type="Pfam" id="PF13458"/>
    </source>
</evidence>
<dbReference type="PANTHER" id="PTHR30483">
    <property type="entry name" value="LEUCINE-SPECIFIC-BINDING PROTEIN"/>
    <property type="match status" value="1"/>
</dbReference>
<dbReference type="SUPFAM" id="SSF53822">
    <property type="entry name" value="Periplasmic binding protein-like I"/>
    <property type="match status" value="1"/>
</dbReference>
<evidence type="ECO:0000256" key="1">
    <source>
        <dbReference type="ARBA" id="ARBA00010062"/>
    </source>
</evidence>
<feature type="signal peptide" evidence="4">
    <location>
        <begin position="1"/>
        <end position="25"/>
    </location>
</feature>
<dbReference type="EMBL" id="JAATOP010000001">
    <property type="protein sequence ID" value="NIY71188.1"/>
    <property type="molecule type" value="Genomic_DNA"/>
</dbReference>
<keyword evidence="2 4" id="KW-0732">Signal</keyword>
<dbReference type="InterPro" id="IPR051010">
    <property type="entry name" value="BCAA_transport"/>
</dbReference>
<keyword evidence="3" id="KW-0813">Transport</keyword>
<dbReference type="CDD" id="cd06339">
    <property type="entry name" value="PBP1_YraM_LppC_lipoprotein-like"/>
    <property type="match status" value="1"/>
</dbReference>
<dbReference type="Gene3D" id="3.40.50.2300">
    <property type="match status" value="2"/>
</dbReference>
<dbReference type="PANTHER" id="PTHR30483:SF6">
    <property type="entry name" value="PERIPLASMIC BINDING PROTEIN OF ABC TRANSPORTER FOR NATURAL AMINO ACIDS"/>
    <property type="match status" value="1"/>
</dbReference>